<feature type="transmembrane region" description="Helical" evidence="1">
    <location>
        <begin position="36"/>
        <end position="58"/>
    </location>
</feature>
<feature type="transmembrane region" description="Helical" evidence="1">
    <location>
        <begin position="190"/>
        <end position="213"/>
    </location>
</feature>
<proteinExistence type="predicted"/>
<feature type="transmembrane region" description="Helical" evidence="1">
    <location>
        <begin position="108"/>
        <end position="126"/>
    </location>
</feature>
<keyword evidence="1" id="KW-1133">Transmembrane helix</keyword>
<feature type="transmembrane region" description="Helical" evidence="1">
    <location>
        <begin position="132"/>
        <end position="150"/>
    </location>
</feature>
<dbReference type="Proteomes" id="UP000004550">
    <property type="component" value="Chromosome"/>
</dbReference>
<feature type="transmembrane region" description="Helical" evidence="1">
    <location>
        <begin position="64"/>
        <end position="87"/>
    </location>
</feature>
<evidence type="ECO:0000313" key="3">
    <source>
        <dbReference type="Proteomes" id="UP000004550"/>
    </source>
</evidence>
<evidence type="ECO:0000313" key="2">
    <source>
        <dbReference type="EMBL" id="APL94868.1"/>
    </source>
</evidence>
<gene>
    <name evidence="2" type="ORF">SIDU_10275</name>
</gene>
<organism evidence="2 3">
    <name type="scientific">Sphingobium indicum (strain DSM 16412 / CCM 7286 / MTCC 6364 / B90A)</name>
    <dbReference type="NCBI Taxonomy" id="861109"/>
    <lineage>
        <taxon>Bacteria</taxon>
        <taxon>Pseudomonadati</taxon>
        <taxon>Pseudomonadota</taxon>
        <taxon>Alphaproteobacteria</taxon>
        <taxon>Sphingomonadales</taxon>
        <taxon>Sphingomonadaceae</taxon>
        <taxon>Sphingobium</taxon>
    </lineage>
</organism>
<keyword evidence="1" id="KW-0472">Membrane</keyword>
<evidence type="ECO:0008006" key="4">
    <source>
        <dbReference type="Google" id="ProtNLM"/>
    </source>
</evidence>
<keyword evidence="1" id="KW-0812">Transmembrane</keyword>
<evidence type="ECO:0000256" key="1">
    <source>
        <dbReference type="SAM" id="Phobius"/>
    </source>
</evidence>
<dbReference type="KEGG" id="sinb:SIDU_10275"/>
<reference evidence="2 3" key="1">
    <citation type="journal article" date="2012" name="J. Bacteriol.">
        <title>Genome sequence of Sphingobium indicum B90A, a hexachlorocyclohexane-degrading bacterium.</title>
        <authorList>
            <person name="Anand S."/>
            <person name="Sangwan N."/>
            <person name="Lata P."/>
            <person name="Kaur J."/>
            <person name="Dua A."/>
            <person name="Singh A.K."/>
            <person name="Verma M."/>
            <person name="Kaur J."/>
            <person name="Khurana J.P."/>
            <person name="Khurana P."/>
            <person name="Mathur S."/>
            <person name="Lal R."/>
        </authorList>
    </citation>
    <scope>NUCLEOTIDE SEQUENCE [LARGE SCALE GENOMIC DNA]</scope>
    <source>
        <strain evidence="3">DSM 16412 / CCM 7286 / MTCC 6364 / B90A</strain>
    </source>
</reference>
<sequence>MERRAQASAAGTPVAPRRRTAPVLPDAVYRDLLSTLFTMTMPIIGFGILYVVVGLLIYRKWQDGIILGLIVAAVLVTAVRIVMIARFNQAGGVRQDIELLHRWERRHILLTCLFALLLAGLNVRALMTHQPLIHVATLSLVFTFGAGIVSRNASRPLLCILSLGCCVLPTAFAMMLHAASKYDEPLHGEFFAFEALLLLVVAAMSLSSVRHLFHAAVEHLTMKHDLAQLARFDPLSRSSSSIVKNPTCSRMAIHIPIAVGVSGAGKVQHPMRIWKRGNLPM</sequence>
<dbReference type="EMBL" id="CP013070">
    <property type="protein sequence ID" value="APL94868.1"/>
    <property type="molecule type" value="Genomic_DNA"/>
</dbReference>
<accession>A0A1L5BPZ8</accession>
<protein>
    <recommendedName>
        <fullName evidence="4">Diguanylate cyclase</fullName>
    </recommendedName>
</protein>
<name>A0A1L5BPZ8_SPHIB</name>
<feature type="transmembrane region" description="Helical" evidence="1">
    <location>
        <begin position="157"/>
        <end position="178"/>
    </location>
</feature>
<dbReference type="AlphaFoldDB" id="A0A1L5BPZ8"/>